<evidence type="ECO:0000256" key="1">
    <source>
        <dbReference type="ARBA" id="ARBA00022801"/>
    </source>
</evidence>
<feature type="active site" description="Nucleophile" evidence="4">
    <location>
        <position position="37"/>
    </location>
</feature>
<feature type="short sequence motif" description="DGA/G" evidence="4">
    <location>
        <begin position="164"/>
        <end position="166"/>
    </location>
</feature>
<gene>
    <name evidence="7" type="ORF">X929_05180</name>
</gene>
<dbReference type="AlphaFoldDB" id="A0A2K1P1A9"/>
<proteinExistence type="predicted"/>
<evidence type="ECO:0000313" key="7">
    <source>
        <dbReference type="EMBL" id="PNR96583.1"/>
    </source>
</evidence>
<keyword evidence="5" id="KW-0472">Membrane</keyword>
<dbReference type="GO" id="GO:0016787">
    <property type="term" value="F:hydrolase activity"/>
    <property type="evidence" value="ECO:0007669"/>
    <property type="project" value="UniProtKB-UniRule"/>
</dbReference>
<evidence type="ECO:0000256" key="3">
    <source>
        <dbReference type="ARBA" id="ARBA00023098"/>
    </source>
</evidence>
<comment type="caution">
    <text evidence="7">The sequence shown here is derived from an EMBL/GenBank/DDBJ whole genome shotgun (WGS) entry which is preliminary data.</text>
</comment>
<keyword evidence="1 4" id="KW-0378">Hydrolase</keyword>
<dbReference type="EMBL" id="AZRL01000012">
    <property type="protein sequence ID" value="PNR96583.1"/>
    <property type="molecule type" value="Genomic_DNA"/>
</dbReference>
<dbReference type="InterPro" id="IPR002641">
    <property type="entry name" value="PNPLA_dom"/>
</dbReference>
<feature type="active site" description="Proton acceptor" evidence="4">
    <location>
        <position position="164"/>
    </location>
</feature>
<accession>A0A2K1P1A9</accession>
<dbReference type="GO" id="GO:0016042">
    <property type="term" value="P:lipid catabolic process"/>
    <property type="evidence" value="ECO:0007669"/>
    <property type="project" value="UniProtKB-UniRule"/>
</dbReference>
<keyword evidence="5" id="KW-1133">Transmembrane helix</keyword>
<dbReference type="Pfam" id="PF01734">
    <property type="entry name" value="Patatin"/>
    <property type="match status" value="1"/>
</dbReference>
<dbReference type="CDD" id="cd07205">
    <property type="entry name" value="Pat_PNPLA6_PNPLA7_NTE1_like"/>
    <property type="match status" value="1"/>
</dbReference>
<name>A0A2K1P1A9_9BACT</name>
<dbReference type="PROSITE" id="PS51635">
    <property type="entry name" value="PNPLA"/>
    <property type="match status" value="1"/>
</dbReference>
<dbReference type="Proteomes" id="UP000236434">
    <property type="component" value="Unassembled WGS sequence"/>
</dbReference>
<organism evidence="7 8">
    <name type="scientific">Petrotoga olearia DSM 13574</name>
    <dbReference type="NCBI Taxonomy" id="1122955"/>
    <lineage>
        <taxon>Bacteria</taxon>
        <taxon>Thermotogati</taxon>
        <taxon>Thermotogota</taxon>
        <taxon>Thermotogae</taxon>
        <taxon>Petrotogales</taxon>
        <taxon>Petrotogaceae</taxon>
        <taxon>Petrotoga</taxon>
    </lineage>
</organism>
<evidence type="ECO:0000256" key="5">
    <source>
        <dbReference type="SAM" id="Phobius"/>
    </source>
</evidence>
<dbReference type="InterPro" id="IPR050301">
    <property type="entry name" value="NTE"/>
</dbReference>
<keyword evidence="3 4" id="KW-0443">Lipid metabolism</keyword>
<keyword evidence="2 4" id="KW-0442">Lipid degradation</keyword>
<feature type="short sequence motif" description="GXSXG" evidence="4">
    <location>
        <begin position="35"/>
        <end position="39"/>
    </location>
</feature>
<protein>
    <recommendedName>
        <fullName evidence="6">PNPLA domain-containing protein</fullName>
    </recommendedName>
</protein>
<evidence type="ECO:0000256" key="4">
    <source>
        <dbReference type="PROSITE-ProRule" id="PRU01161"/>
    </source>
</evidence>
<feature type="short sequence motif" description="GXGXXG" evidence="4">
    <location>
        <begin position="8"/>
        <end position="13"/>
    </location>
</feature>
<feature type="domain" description="PNPLA" evidence="6">
    <location>
        <begin position="4"/>
        <end position="177"/>
    </location>
</feature>
<feature type="transmembrane region" description="Helical" evidence="5">
    <location>
        <begin position="77"/>
        <end position="101"/>
    </location>
</feature>
<dbReference type="PANTHER" id="PTHR14226:SF29">
    <property type="entry name" value="NEUROPATHY TARGET ESTERASE SWS"/>
    <property type="match status" value="1"/>
</dbReference>
<evidence type="ECO:0000259" key="6">
    <source>
        <dbReference type="PROSITE" id="PS51635"/>
    </source>
</evidence>
<reference evidence="7 8" key="1">
    <citation type="submission" date="2013-12" db="EMBL/GenBank/DDBJ databases">
        <title>Comparative genomics of Petrotoga isolates.</title>
        <authorList>
            <person name="Nesbo C.L."/>
            <person name="Charchuk R."/>
            <person name="Chow K."/>
        </authorList>
    </citation>
    <scope>NUCLEOTIDE SEQUENCE [LARGE SCALE GENOMIC DNA]</scope>
    <source>
        <strain evidence="7 8">DSM 13574</strain>
    </source>
</reference>
<feature type="transmembrane region" description="Helical" evidence="5">
    <location>
        <begin position="32"/>
        <end position="56"/>
    </location>
</feature>
<keyword evidence="5" id="KW-0812">Transmembrane</keyword>
<sequence length="267" mass="29321">MLGVALSGGGAKGAAHVGALLELEKMGIKFDMVVGTSIGALVGAGYAVLGDSKLLYEYALRLQKATFIKKVPASRKIPPILTCIGANLLPSTLPSFLYFYILKKVFKNITFEDLKIKFYCTAVKMESGNLEIFGEGPLFPALKASMAMPGAFKPVKINGNKYIDGGSLEKLPILTAKKVDADKIIALKLLSKKIKYEEIKNASQAFDRMDTIRENIYDNLTEKFANVLIELPTQDFNTLDFTQTEALIDTGRKAVLERKEEILEKIS</sequence>
<evidence type="ECO:0000256" key="2">
    <source>
        <dbReference type="ARBA" id="ARBA00022963"/>
    </source>
</evidence>
<dbReference type="SUPFAM" id="SSF52151">
    <property type="entry name" value="FabD/lysophospholipase-like"/>
    <property type="match status" value="1"/>
</dbReference>
<evidence type="ECO:0000313" key="8">
    <source>
        <dbReference type="Proteomes" id="UP000236434"/>
    </source>
</evidence>
<dbReference type="RefSeq" id="WP_169924966.1">
    <property type="nucleotide sequence ID" value="NZ_AZRL01000012.1"/>
</dbReference>
<dbReference type="Gene3D" id="3.40.1090.10">
    <property type="entry name" value="Cytosolic phospholipase A2 catalytic domain"/>
    <property type="match status" value="2"/>
</dbReference>
<dbReference type="PANTHER" id="PTHR14226">
    <property type="entry name" value="NEUROPATHY TARGET ESTERASE/SWISS CHEESE D.MELANOGASTER"/>
    <property type="match status" value="1"/>
</dbReference>
<dbReference type="InterPro" id="IPR016035">
    <property type="entry name" value="Acyl_Trfase/lysoPLipase"/>
</dbReference>